<evidence type="ECO:0000259" key="7">
    <source>
        <dbReference type="PROSITE" id="PS50885"/>
    </source>
</evidence>
<name>Q2VZ68_PARM1</name>
<feature type="transmembrane region" description="Helical" evidence="5">
    <location>
        <begin position="339"/>
        <end position="358"/>
    </location>
</feature>
<dbReference type="Pfam" id="PF14827">
    <property type="entry name" value="dCache_3"/>
    <property type="match status" value="1"/>
</dbReference>
<feature type="domain" description="HAMP" evidence="7">
    <location>
        <begin position="359"/>
        <end position="412"/>
    </location>
</feature>
<dbReference type="HOGENOM" id="CLU_000445_107_19_5"/>
<dbReference type="Pfam" id="PF00672">
    <property type="entry name" value="HAMP"/>
    <property type="match status" value="1"/>
</dbReference>
<evidence type="ECO:0000256" key="4">
    <source>
        <dbReference type="SAM" id="Coils"/>
    </source>
</evidence>
<dbReference type="STRING" id="342108.amb4303"/>
<dbReference type="PANTHER" id="PTHR32089:SF112">
    <property type="entry name" value="LYSOZYME-LIKE PROTEIN-RELATED"/>
    <property type="match status" value="1"/>
</dbReference>
<sequence>MVHPPPAALTAHRHACPVQRSCLTLRDDDTLIGIHWFASCPTAGPLQGLGAGGAMLKIRIREQLIISFAGLLAVVVIGVMPLMLRQVSATIVRAETRELEGFNHAFDAAVSAQSGIGAGMAWLVAGIPDVQTAFSGGDRARISGLFLPGFASLKAKVGVDQFQFHLPPATSFLRLHLPDKFGDDLSGFRQTVVEANRKSSAVVGLESGVGGLGVRGVVPVLSDGRAVGTVEFGMSLGKPFVEAFKARYGVDVTIHVKDAKTGTFKVLAATADQAVLGEEDWSRALTGAKVIRQAERSGLPVAALAAPIPDYSGKPAAVVEIVMDSRDYAAEYVEARTNAIIGAVIILALGLLAVWLLARGISLPLQGITRVMHTLAAGDLSVEAPFTHRGDEVGEMARAVEVFKRNALDKRRMEDEAQELRRQEDLARAARDEAAAEHALGVQAKVASVDKATDAIRSTAKAMSQRSERSGSLSLDMGDAAQITSERATVVSEATRQLALSVDEIAHQVSCANDVTQKTVASVEETASQMEGLSTAVRAIGDIVHLISDIASQTNLLALNATIEAARAGEAGKGFAVVAGEVKHLANQTARATEDISRQVEGIQDSTQGMAERIGEVVGLIRTLDGVSSAIAGAIQQQDAATREIASNVEQVARQADKVSGAVSQLAQASAKTCAGTIRVMWSAKGLAQTVDGLTSETESFLGRLHGQ</sequence>
<accession>Q2VZ68</accession>
<dbReference type="Gene3D" id="3.30.450.20">
    <property type="entry name" value="PAS domain"/>
    <property type="match status" value="1"/>
</dbReference>
<feature type="coiled-coil region" evidence="4">
    <location>
        <begin position="403"/>
        <end position="437"/>
    </location>
</feature>
<keyword evidence="1 3" id="KW-0807">Transducer</keyword>
<dbReference type="InterPro" id="IPR004089">
    <property type="entry name" value="MCPsignal_dom"/>
</dbReference>
<keyword evidence="4" id="KW-0175">Coiled coil</keyword>
<keyword evidence="5" id="KW-1133">Transmembrane helix</keyword>
<dbReference type="SMART" id="SM00304">
    <property type="entry name" value="HAMP"/>
    <property type="match status" value="1"/>
</dbReference>
<keyword evidence="9" id="KW-1185">Reference proteome</keyword>
<keyword evidence="5" id="KW-0472">Membrane</keyword>
<dbReference type="KEGG" id="mag:amb4303"/>
<protein>
    <submittedName>
        <fullName evidence="8">Methyl-accepting chemotaxis protein</fullName>
    </submittedName>
</protein>
<dbReference type="Proteomes" id="UP000007058">
    <property type="component" value="Chromosome"/>
</dbReference>
<evidence type="ECO:0000256" key="1">
    <source>
        <dbReference type="ARBA" id="ARBA00023224"/>
    </source>
</evidence>
<dbReference type="EMBL" id="AP007255">
    <property type="protein sequence ID" value="BAE53107.1"/>
    <property type="molecule type" value="Genomic_DNA"/>
</dbReference>
<dbReference type="AlphaFoldDB" id="Q2VZ68"/>
<proteinExistence type="inferred from homology"/>
<dbReference type="InterPro" id="IPR029151">
    <property type="entry name" value="Sensor-like_sf"/>
</dbReference>
<dbReference type="GO" id="GO:0016020">
    <property type="term" value="C:membrane"/>
    <property type="evidence" value="ECO:0007669"/>
    <property type="project" value="InterPro"/>
</dbReference>
<evidence type="ECO:0000256" key="2">
    <source>
        <dbReference type="ARBA" id="ARBA00029447"/>
    </source>
</evidence>
<dbReference type="Gene3D" id="6.10.340.10">
    <property type="match status" value="1"/>
</dbReference>
<comment type="similarity">
    <text evidence="2">Belongs to the methyl-accepting chemotaxis (MCP) protein family.</text>
</comment>
<gene>
    <name evidence="8" type="ordered locus">amb4303</name>
</gene>
<dbReference type="PROSITE" id="PS50111">
    <property type="entry name" value="CHEMOTAXIS_TRANSDUC_2"/>
    <property type="match status" value="1"/>
</dbReference>
<dbReference type="CDD" id="cd06225">
    <property type="entry name" value="HAMP"/>
    <property type="match status" value="1"/>
</dbReference>
<dbReference type="PANTHER" id="PTHR32089">
    <property type="entry name" value="METHYL-ACCEPTING CHEMOTAXIS PROTEIN MCPB"/>
    <property type="match status" value="1"/>
</dbReference>
<dbReference type="InterPro" id="IPR003660">
    <property type="entry name" value="HAMP_dom"/>
</dbReference>
<dbReference type="GO" id="GO:0007165">
    <property type="term" value="P:signal transduction"/>
    <property type="evidence" value="ECO:0007669"/>
    <property type="project" value="UniProtKB-KW"/>
</dbReference>
<reference evidence="8 9" key="1">
    <citation type="journal article" date="2005" name="DNA Res.">
        <title>Complete genome sequence of the facultative anaerobic magnetotactic bacterium Magnetospirillum sp. strain AMB-1.</title>
        <authorList>
            <person name="Matsunaga T."/>
            <person name="Okamura Y."/>
            <person name="Fukuda Y."/>
            <person name="Wahyudi A.T."/>
            <person name="Murase Y."/>
            <person name="Takeyama H."/>
        </authorList>
    </citation>
    <scope>NUCLEOTIDE SEQUENCE [LARGE SCALE GENOMIC DNA]</scope>
    <source>
        <strain evidence="9">ATCC 700264 / AMB-1</strain>
    </source>
</reference>
<evidence type="ECO:0000256" key="5">
    <source>
        <dbReference type="SAM" id="Phobius"/>
    </source>
</evidence>
<evidence type="ECO:0000313" key="9">
    <source>
        <dbReference type="Proteomes" id="UP000007058"/>
    </source>
</evidence>
<dbReference type="SUPFAM" id="SSF103190">
    <property type="entry name" value="Sensory domain-like"/>
    <property type="match status" value="1"/>
</dbReference>
<evidence type="ECO:0000256" key="3">
    <source>
        <dbReference type="PROSITE-ProRule" id="PRU00284"/>
    </source>
</evidence>
<dbReference type="Gene3D" id="1.10.287.950">
    <property type="entry name" value="Methyl-accepting chemotaxis protein"/>
    <property type="match status" value="1"/>
</dbReference>
<organism evidence="8 9">
    <name type="scientific">Paramagnetospirillum magneticum (strain ATCC 700264 / AMB-1)</name>
    <name type="common">Magnetospirillum magneticum</name>
    <dbReference type="NCBI Taxonomy" id="342108"/>
    <lineage>
        <taxon>Bacteria</taxon>
        <taxon>Pseudomonadati</taxon>
        <taxon>Pseudomonadota</taxon>
        <taxon>Alphaproteobacteria</taxon>
        <taxon>Rhodospirillales</taxon>
        <taxon>Magnetospirillaceae</taxon>
        <taxon>Paramagnetospirillum</taxon>
    </lineage>
</organism>
<dbReference type="SUPFAM" id="SSF58104">
    <property type="entry name" value="Methyl-accepting chemotaxis protein (MCP) signaling domain"/>
    <property type="match status" value="1"/>
</dbReference>
<dbReference type="PROSITE" id="PS50885">
    <property type="entry name" value="HAMP"/>
    <property type="match status" value="1"/>
</dbReference>
<feature type="transmembrane region" description="Helical" evidence="5">
    <location>
        <begin position="64"/>
        <end position="84"/>
    </location>
</feature>
<evidence type="ECO:0000259" key="6">
    <source>
        <dbReference type="PROSITE" id="PS50111"/>
    </source>
</evidence>
<feature type="domain" description="Methyl-accepting transducer" evidence="6">
    <location>
        <begin position="445"/>
        <end position="674"/>
    </location>
</feature>
<evidence type="ECO:0000313" key="8">
    <source>
        <dbReference type="EMBL" id="BAE53107.1"/>
    </source>
</evidence>
<dbReference type="Pfam" id="PF00015">
    <property type="entry name" value="MCPsignal"/>
    <property type="match status" value="1"/>
</dbReference>
<dbReference type="SMART" id="SM00283">
    <property type="entry name" value="MA"/>
    <property type="match status" value="1"/>
</dbReference>
<keyword evidence="5" id="KW-0812">Transmembrane</keyword>
<dbReference type="InterPro" id="IPR029150">
    <property type="entry name" value="dCache_3"/>
</dbReference>